<gene>
    <name evidence="3" type="ORF">FRX31_003225</name>
</gene>
<evidence type="ECO:0000313" key="4">
    <source>
        <dbReference type="Proteomes" id="UP000554482"/>
    </source>
</evidence>
<evidence type="ECO:0000259" key="2">
    <source>
        <dbReference type="PROSITE" id="PS50004"/>
    </source>
</evidence>
<keyword evidence="4" id="KW-1185">Reference proteome</keyword>
<feature type="domain" description="C2" evidence="2">
    <location>
        <begin position="1"/>
        <end position="108"/>
    </location>
</feature>
<dbReference type="Gene3D" id="2.60.40.150">
    <property type="entry name" value="C2 domain"/>
    <property type="match status" value="1"/>
</dbReference>
<protein>
    <submittedName>
        <fullName evidence="3">Calcium-dependent lipid-binding (CaLB domain) family protein</fullName>
    </submittedName>
</protein>
<dbReference type="OrthoDB" id="270970at2759"/>
<reference evidence="3 4" key="1">
    <citation type="submission" date="2020-06" db="EMBL/GenBank/DDBJ databases">
        <title>Transcriptomic and genomic resources for Thalictrum thalictroides and T. hernandezii: Facilitating candidate gene discovery in an emerging model plant lineage.</title>
        <authorList>
            <person name="Arias T."/>
            <person name="Riano-Pachon D.M."/>
            <person name="Di Stilio V.S."/>
        </authorList>
    </citation>
    <scope>NUCLEOTIDE SEQUENCE [LARGE SCALE GENOMIC DNA]</scope>
    <source>
        <strain evidence="4">cv. WT478/WT964</strain>
        <tissue evidence="3">Leaves</tissue>
    </source>
</reference>
<dbReference type="PROSITE" id="PS50004">
    <property type="entry name" value="C2"/>
    <property type="match status" value="1"/>
</dbReference>
<sequence length="226" mass="24687">MSGSSSRIHGRELEITVVGCNNLENKKVISKLHPYVCLEYGTSKFKTSTKKGTNPRFGEKFVFTAIEGLEEVKVYVCDSVSLSNDRVIGEGSVQLKKVLSKGYYETTSTLQTNQSGGSHGRFSGEVCLLMHCPNSIRSKKPRHAPQAAPPASPAHPSQYFAPPSPAHHSQHHNTHHHGAHIPCPCHHHPPQPAAAYPPQSYQPVPQATPHYPPTGFHPSAPPYTSH</sequence>
<dbReference type="SMART" id="SM00239">
    <property type="entry name" value="C2"/>
    <property type="match status" value="1"/>
</dbReference>
<dbReference type="PANTHER" id="PTHR47052">
    <property type="entry name" value="CONSERVED SERINE PROLINE-RICH PROTEIN (AFU_ORTHOLOGUE AFUA_2G01790)"/>
    <property type="match status" value="1"/>
</dbReference>
<dbReference type="InterPro" id="IPR035892">
    <property type="entry name" value="C2_domain_sf"/>
</dbReference>
<dbReference type="InterPro" id="IPR000008">
    <property type="entry name" value="C2_dom"/>
</dbReference>
<feature type="region of interest" description="Disordered" evidence="1">
    <location>
        <begin position="138"/>
        <end position="226"/>
    </location>
</feature>
<evidence type="ECO:0000313" key="3">
    <source>
        <dbReference type="EMBL" id="KAF5207187.1"/>
    </source>
</evidence>
<feature type="compositionally biased region" description="Low complexity" evidence="1">
    <location>
        <begin position="193"/>
        <end position="207"/>
    </location>
</feature>
<dbReference type="EMBL" id="JABWDY010001739">
    <property type="protein sequence ID" value="KAF5207187.1"/>
    <property type="molecule type" value="Genomic_DNA"/>
</dbReference>
<dbReference type="Proteomes" id="UP000554482">
    <property type="component" value="Unassembled WGS sequence"/>
</dbReference>
<organism evidence="3 4">
    <name type="scientific">Thalictrum thalictroides</name>
    <name type="common">Rue-anemone</name>
    <name type="synonym">Anemone thalictroides</name>
    <dbReference type="NCBI Taxonomy" id="46969"/>
    <lineage>
        <taxon>Eukaryota</taxon>
        <taxon>Viridiplantae</taxon>
        <taxon>Streptophyta</taxon>
        <taxon>Embryophyta</taxon>
        <taxon>Tracheophyta</taxon>
        <taxon>Spermatophyta</taxon>
        <taxon>Magnoliopsida</taxon>
        <taxon>Ranunculales</taxon>
        <taxon>Ranunculaceae</taxon>
        <taxon>Thalictroideae</taxon>
        <taxon>Thalictrum</taxon>
    </lineage>
</organism>
<evidence type="ECO:0000256" key="1">
    <source>
        <dbReference type="SAM" id="MobiDB-lite"/>
    </source>
</evidence>
<proteinExistence type="predicted"/>
<dbReference type="InterPro" id="IPR052981">
    <property type="entry name" value="Ingression_C2_domain"/>
</dbReference>
<dbReference type="Pfam" id="PF00168">
    <property type="entry name" value="C2"/>
    <property type="match status" value="1"/>
</dbReference>
<accession>A0A7J6XDU8</accession>
<dbReference type="CDD" id="cd00030">
    <property type="entry name" value="C2"/>
    <property type="match status" value="1"/>
</dbReference>
<name>A0A7J6XDU8_THATH</name>
<comment type="caution">
    <text evidence="3">The sequence shown here is derived from an EMBL/GenBank/DDBJ whole genome shotgun (WGS) entry which is preliminary data.</text>
</comment>
<dbReference type="AlphaFoldDB" id="A0A7J6XDU8"/>
<dbReference type="SUPFAM" id="SSF49562">
    <property type="entry name" value="C2 domain (Calcium/lipid-binding domain, CaLB)"/>
    <property type="match status" value="1"/>
</dbReference>
<dbReference type="PANTHER" id="PTHR47052:SF3">
    <property type="entry name" value="INGRESSION PROTEIN 1"/>
    <property type="match status" value="1"/>
</dbReference>
<feature type="compositionally biased region" description="Basic residues" evidence="1">
    <location>
        <begin position="168"/>
        <end position="189"/>
    </location>
</feature>